<evidence type="ECO:0000313" key="1">
    <source>
        <dbReference type="EMBL" id="KAH1114375.1"/>
    </source>
</evidence>
<organism evidence="1 2">
    <name type="scientific">Gossypium stocksii</name>
    <dbReference type="NCBI Taxonomy" id="47602"/>
    <lineage>
        <taxon>Eukaryota</taxon>
        <taxon>Viridiplantae</taxon>
        <taxon>Streptophyta</taxon>
        <taxon>Embryophyta</taxon>
        <taxon>Tracheophyta</taxon>
        <taxon>Spermatophyta</taxon>
        <taxon>Magnoliopsida</taxon>
        <taxon>eudicotyledons</taxon>
        <taxon>Gunneridae</taxon>
        <taxon>Pentapetalae</taxon>
        <taxon>rosids</taxon>
        <taxon>malvids</taxon>
        <taxon>Malvales</taxon>
        <taxon>Malvaceae</taxon>
        <taxon>Malvoideae</taxon>
        <taxon>Gossypium</taxon>
    </lineage>
</organism>
<gene>
    <name evidence="1" type="ORF">J1N35_007753</name>
</gene>
<keyword evidence="2" id="KW-1185">Reference proteome</keyword>
<proteinExistence type="predicted"/>
<dbReference type="AlphaFoldDB" id="A0A9D4AFV4"/>
<dbReference type="Proteomes" id="UP000828251">
    <property type="component" value="Unassembled WGS sequence"/>
</dbReference>
<reference evidence="1 2" key="1">
    <citation type="journal article" date="2021" name="Plant Biotechnol. J.">
        <title>Multi-omics assisted identification of the key and species-specific regulatory components of drought-tolerant mechanisms in Gossypium stocksii.</title>
        <authorList>
            <person name="Yu D."/>
            <person name="Ke L."/>
            <person name="Zhang D."/>
            <person name="Wu Y."/>
            <person name="Sun Y."/>
            <person name="Mei J."/>
            <person name="Sun J."/>
            <person name="Sun Y."/>
        </authorList>
    </citation>
    <scope>NUCLEOTIDE SEQUENCE [LARGE SCALE GENOMIC DNA]</scope>
    <source>
        <strain evidence="2">cv. E1</strain>
        <tissue evidence="1">Leaf</tissue>
    </source>
</reference>
<protein>
    <submittedName>
        <fullName evidence="1">Uncharacterized protein</fullName>
    </submittedName>
</protein>
<evidence type="ECO:0000313" key="2">
    <source>
        <dbReference type="Proteomes" id="UP000828251"/>
    </source>
</evidence>
<dbReference type="OrthoDB" id="10621285at2759"/>
<comment type="caution">
    <text evidence="1">The sequence shown here is derived from an EMBL/GenBank/DDBJ whole genome shotgun (WGS) entry which is preliminary data.</text>
</comment>
<dbReference type="EMBL" id="JAIQCV010000003">
    <property type="protein sequence ID" value="KAH1114375.1"/>
    <property type="molecule type" value="Genomic_DNA"/>
</dbReference>
<name>A0A9D4AFV4_9ROSI</name>
<accession>A0A9D4AFV4</accession>
<sequence>MEKRSKEKREKERKTIEKEIEKEFEREKEVDQEKRVEKEIEKKKSSVLKEKELVPKSSCYQFQLRYLPNERRFRLFEKGKFVNDNHPLAIEGKEGAIYSFSYDDYYIGKFVDNI</sequence>